<gene>
    <name evidence="1" type="ORF">ALC56_14821</name>
</gene>
<dbReference type="EMBL" id="KQ981993">
    <property type="protein sequence ID" value="KYN31009.1"/>
    <property type="molecule type" value="Genomic_DNA"/>
</dbReference>
<protein>
    <submittedName>
        <fullName evidence="1">Uncharacterized protein</fullName>
    </submittedName>
</protein>
<dbReference type="AlphaFoldDB" id="A0A195ESZ9"/>
<reference evidence="1 2" key="1">
    <citation type="submission" date="2016-03" db="EMBL/GenBank/DDBJ databases">
        <title>Trachymyrmex septentrionalis WGS genome.</title>
        <authorList>
            <person name="Nygaard S."/>
            <person name="Hu H."/>
            <person name="Boomsma J."/>
            <person name="Zhang G."/>
        </authorList>
    </citation>
    <scope>NUCLEOTIDE SEQUENCE [LARGE SCALE GENOMIC DNA]</scope>
    <source>
        <strain evidence="1">Tsep2-gDNA-1</strain>
        <tissue evidence="1">Whole body</tissue>
    </source>
</reference>
<proteinExistence type="predicted"/>
<evidence type="ECO:0000313" key="2">
    <source>
        <dbReference type="Proteomes" id="UP000078541"/>
    </source>
</evidence>
<dbReference type="Proteomes" id="UP000078541">
    <property type="component" value="Unassembled WGS sequence"/>
</dbReference>
<keyword evidence="2" id="KW-1185">Reference proteome</keyword>
<name>A0A195ESZ9_9HYME</name>
<sequence>MRRFPSAKTAARICTQQALQIRPWGRTLGGVYAYRSTPRNAHHGPSRRFLAADVPRQPTGQPGPVRFHGVALRLRRTSTTGTHPMHCCMAPKERLTDRRSENM</sequence>
<organism evidence="1 2">
    <name type="scientific">Trachymyrmex septentrionalis</name>
    <dbReference type="NCBI Taxonomy" id="34720"/>
    <lineage>
        <taxon>Eukaryota</taxon>
        <taxon>Metazoa</taxon>
        <taxon>Ecdysozoa</taxon>
        <taxon>Arthropoda</taxon>
        <taxon>Hexapoda</taxon>
        <taxon>Insecta</taxon>
        <taxon>Pterygota</taxon>
        <taxon>Neoptera</taxon>
        <taxon>Endopterygota</taxon>
        <taxon>Hymenoptera</taxon>
        <taxon>Apocrita</taxon>
        <taxon>Aculeata</taxon>
        <taxon>Formicoidea</taxon>
        <taxon>Formicidae</taxon>
        <taxon>Myrmicinae</taxon>
        <taxon>Trachymyrmex</taxon>
    </lineage>
</organism>
<evidence type="ECO:0000313" key="1">
    <source>
        <dbReference type="EMBL" id="KYN31009.1"/>
    </source>
</evidence>
<accession>A0A195ESZ9</accession>